<dbReference type="GO" id="GO:0005524">
    <property type="term" value="F:ATP binding"/>
    <property type="evidence" value="ECO:0007669"/>
    <property type="project" value="UniProtKB-KW"/>
</dbReference>
<dbReference type="InterPro" id="IPR005118">
    <property type="entry name" value="TRCF_C"/>
</dbReference>
<keyword evidence="9" id="KW-0234">DNA repair</keyword>
<dbReference type="Pfam" id="PF17757">
    <property type="entry name" value="UvrB_inter"/>
    <property type="match status" value="1"/>
</dbReference>
<name>A0A6J6E6G5_9ZZZZ</name>
<dbReference type="InterPro" id="IPR001650">
    <property type="entry name" value="Helicase_C-like"/>
</dbReference>
<dbReference type="Pfam" id="PF00271">
    <property type="entry name" value="Helicase_C"/>
    <property type="match status" value="1"/>
</dbReference>
<dbReference type="InterPro" id="IPR003711">
    <property type="entry name" value="CarD-like/TRCF_RID"/>
</dbReference>
<dbReference type="InterPro" id="IPR047112">
    <property type="entry name" value="RecG/Mfd"/>
</dbReference>
<dbReference type="FunFam" id="3.40.50.300:FF:000546">
    <property type="entry name" value="Transcription-repair-coupling factor"/>
    <property type="match status" value="1"/>
</dbReference>
<dbReference type="InterPro" id="IPR036101">
    <property type="entry name" value="CarD-like/TRCF_RID_sf"/>
</dbReference>
<dbReference type="InterPro" id="IPR027417">
    <property type="entry name" value="P-loop_NTPase"/>
</dbReference>
<dbReference type="InterPro" id="IPR004576">
    <property type="entry name" value="Mfd"/>
</dbReference>
<accession>A0A6J6E6G5</accession>
<evidence type="ECO:0000256" key="1">
    <source>
        <dbReference type="ARBA" id="ARBA00004496"/>
    </source>
</evidence>
<dbReference type="SMART" id="SM00487">
    <property type="entry name" value="DEXDc"/>
    <property type="match status" value="1"/>
</dbReference>
<dbReference type="HAMAP" id="MF_00969">
    <property type="entry name" value="TRCF"/>
    <property type="match status" value="1"/>
</dbReference>
<dbReference type="NCBIfam" id="TIGR00580">
    <property type="entry name" value="mfd"/>
    <property type="match status" value="1"/>
</dbReference>
<dbReference type="PANTHER" id="PTHR47964:SF1">
    <property type="entry name" value="ATP-DEPENDENT DNA HELICASE HOMOLOG RECG, CHLOROPLASTIC"/>
    <property type="match status" value="1"/>
</dbReference>
<organism evidence="12">
    <name type="scientific">freshwater metagenome</name>
    <dbReference type="NCBI Taxonomy" id="449393"/>
    <lineage>
        <taxon>unclassified sequences</taxon>
        <taxon>metagenomes</taxon>
        <taxon>ecological metagenomes</taxon>
    </lineage>
</organism>
<dbReference type="Gene3D" id="3.30.2060.10">
    <property type="entry name" value="Penicillin-binding protein 1b domain"/>
    <property type="match status" value="1"/>
</dbReference>
<evidence type="ECO:0000259" key="11">
    <source>
        <dbReference type="PROSITE" id="PS51194"/>
    </source>
</evidence>
<dbReference type="SMART" id="SM00982">
    <property type="entry name" value="TRCF"/>
    <property type="match status" value="1"/>
</dbReference>
<evidence type="ECO:0000256" key="8">
    <source>
        <dbReference type="ARBA" id="ARBA00023125"/>
    </source>
</evidence>
<dbReference type="Pfam" id="PF00270">
    <property type="entry name" value="DEAD"/>
    <property type="match status" value="1"/>
</dbReference>
<evidence type="ECO:0000256" key="6">
    <source>
        <dbReference type="ARBA" id="ARBA00022806"/>
    </source>
</evidence>
<keyword evidence="5" id="KW-0378">Hydrolase</keyword>
<dbReference type="SUPFAM" id="SSF52540">
    <property type="entry name" value="P-loop containing nucleoside triphosphate hydrolases"/>
    <property type="match status" value="4"/>
</dbReference>
<keyword evidence="3" id="KW-0547">Nucleotide-binding</keyword>
<dbReference type="SMART" id="SM01058">
    <property type="entry name" value="CarD_TRCF"/>
    <property type="match status" value="1"/>
</dbReference>
<dbReference type="GO" id="GO:0003678">
    <property type="term" value="F:DNA helicase activity"/>
    <property type="evidence" value="ECO:0007669"/>
    <property type="project" value="TreeGrafter"/>
</dbReference>
<dbReference type="InterPro" id="IPR041471">
    <property type="entry name" value="UvrB_inter"/>
</dbReference>
<comment type="subcellular location">
    <subcellularLocation>
        <location evidence="1">Cytoplasm</location>
    </subcellularLocation>
</comment>
<dbReference type="InterPro" id="IPR037235">
    <property type="entry name" value="TRCF-like_C_D7"/>
</dbReference>
<dbReference type="Gene3D" id="2.40.10.170">
    <property type="match status" value="1"/>
</dbReference>
<dbReference type="CDD" id="cd17991">
    <property type="entry name" value="DEXHc_TRCF"/>
    <property type="match status" value="1"/>
</dbReference>
<evidence type="ECO:0000256" key="3">
    <source>
        <dbReference type="ARBA" id="ARBA00022741"/>
    </source>
</evidence>
<evidence type="ECO:0000313" key="12">
    <source>
        <dbReference type="EMBL" id="CAB4572160.1"/>
    </source>
</evidence>
<dbReference type="AlphaFoldDB" id="A0A6J6E6G5"/>
<dbReference type="InterPro" id="IPR014001">
    <property type="entry name" value="Helicase_ATP-bd"/>
</dbReference>
<dbReference type="Gene3D" id="3.40.50.300">
    <property type="entry name" value="P-loop containing nucleotide triphosphate hydrolases"/>
    <property type="match status" value="2"/>
</dbReference>
<gene>
    <name evidence="12" type="ORF">UFOPK1740_00309</name>
</gene>
<evidence type="ECO:0000256" key="7">
    <source>
        <dbReference type="ARBA" id="ARBA00022840"/>
    </source>
</evidence>
<dbReference type="PROSITE" id="PS51192">
    <property type="entry name" value="HELICASE_ATP_BIND_1"/>
    <property type="match status" value="1"/>
</dbReference>
<dbReference type="SUPFAM" id="SSF143517">
    <property type="entry name" value="TRCF domain-like"/>
    <property type="match status" value="1"/>
</dbReference>
<evidence type="ECO:0000259" key="10">
    <source>
        <dbReference type="PROSITE" id="PS51192"/>
    </source>
</evidence>
<evidence type="ECO:0000256" key="4">
    <source>
        <dbReference type="ARBA" id="ARBA00022763"/>
    </source>
</evidence>
<dbReference type="SMART" id="SM00490">
    <property type="entry name" value="HELICc"/>
    <property type="match status" value="1"/>
</dbReference>
<keyword evidence="8" id="KW-0238">DNA-binding</keyword>
<dbReference type="GO" id="GO:0005737">
    <property type="term" value="C:cytoplasm"/>
    <property type="evidence" value="ECO:0007669"/>
    <property type="project" value="UniProtKB-SubCell"/>
</dbReference>
<proteinExistence type="inferred from homology"/>
<sequence length="1140" mass="127362">MSLNSVFEEITRVEPWLKIAQAIKSESTYRIASPNSLFPIIANHISKNSDGVLLAVTSNAREAEDLEHALKLWNKDLSVAQFPAWETLPHEKIAPTSDIIGRRLSVIRRLVHPDNKFKDAQQIDVVVAPVRSLMQPLLTSLADLEPLALKVGDSIDLTQAVTKLVEIGYERVEMVERRGHIAVRGGILDIFVPGHEHPLRVEFFGDDVEEIRNFSVADQRSLEIAPNGLWAPACYEPFLNEEFEPLGQLQLFTDLFPKNSVVLLSDAEKIRTRAAEVLKTSEEFLNAAWMSASLGGNIPQEVSLGGFKDLETVEKNALKKDLKWWQVSPFIGHVDDEQNFDVIDLKARVLDGFRGDFTAVITELRNKLSLKWKIVIASAGAGSAQRYLEQLSGADLAAKISEKEIENNLVNIFVSDISHGFSLPEQQILVISDTDIVGMRSSMKDVTKLPTKRKNSIDVLTLSPGDYIVHEQHGVGKYVEMTSRTVGNATREYLVIEYAASKRGQLADRLFVPTDQLDQITKFIGGEIPSLNRLGGIDWEKTKGRARKAVKQIAAELIRLYAARQASQGFAFSPDTPWQRELEDAFAYVETPDQLACINDVKKDMEKSVPMDRVIAGDVGYGKTEIAVRAAFKATQDGKQVAILVPTTLLVQQHFNTFSERYSPFPINVKPLSRFQSTKEINETLAGIADGTVDVIIGTHRLLTSDVRFKDLGLVVIDEEQRFGVEHKEHLKALRTNVDFLTMSATPIPRTLEMSLTGIREMSVIQTPPEDRLPVLTFVGAYDQRQVAAAIRRELLRDGQVFFVHNRVASINRVTAQLQELVPEAKFAIAHGQMNEHELEQVILDFWAQKYDVLVSTTIVESGLDIPNANTLIVDRADSFGLSQLHQIRGRVGRARERAYAYFFYPQEKPLTENAYDRLATIAQHTDLGSGMAVALKDLEIRGAGNILGGEQSGHIAEVGFDLYVRLVGEALAVAKGEAPKIDSEIKIELALDAHIPHDYIKEERLRMQIYRRLAEVKDETELASIGEELLDRFGKYGPPVEILLAIAKLRVLARKVGVSEIVQQGRVIKFAPLELPDSRILRLNRLYPGTQVRATIRSIQVPAPLTSLVNGQVLKNQELLNWINELFNQVFEDELKGTP</sequence>
<keyword evidence="7" id="KW-0067">ATP-binding</keyword>
<evidence type="ECO:0000256" key="2">
    <source>
        <dbReference type="ARBA" id="ARBA00022490"/>
    </source>
</evidence>
<keyword evidence="4" id="KW-0227">DNA damage</keyword>
<dbReference type="Gene3D" id="3.40.50.11180">
    <property type="match status" value="1"/>
</dbReference>
<dbReference type="PANTHER" id="PTHR47964">
    <property type="entry name" value="ATP-DEPENDENT DNA HELICASE HOMOLOG RECG, CHLOROPLASTIC"/>
    <property type="match status" value="1"/>
</dbReference>
<dbReference type="GO" id="GO:0016787">
    <property type="term" value="F:hydrolase activity"/>
    <property type="evidence" value="ECO:0007669"/>
    <property type="project" value="UniProtKB-KW"/>
</dbReference>
<dbReference type="GO" id="GO:0003684">
    <property type="term" value="F:damaged DNA binding"/>
    <property type="evidence" value="ECO:0007669"/>
    <property type="project" value="InterPro"/>
</dbReference>
<evidence type="ECO:0000256" key="5">
    <source>
        <dbReference type="ARBA" id="ARBA00022801"/>
    </source>
</evidence>
<dbReference type="Gene3D" id="3.90.1150.50">
    <property type="entry name" value="Transcription-repair-coupling factor, D7 domain"/>
    <property type="match status" value="1"/>
</dbReference>
<dbReference type="Pfam" id="PF03461">
    <property type="entry name" value="TRCF"/>
    <property type="match status" value="1"/>
</dbReference>
<keyword evidence="2" id="KW-0963">Cytoplasm</keyword>
<dbReference type="Pfam" id="PF02559">
    <property type="entry name" value="CarD_TRCF_RID"/>
    <property type="match status" value="1"/>
</dbReference>
<evidence type="ECO:0000256" key="9">
    <source>
        <dbReference type="ARBA" id="ARBA00023204"/>
    </source>
</evidence>
<keyword evidence="6" id="KW-0347">Helicase</keyword>
<protein>
    <submittedName>
        <fullName evidence="12">Unannotated protein</fullName>
    </submittedName>
</protein>
<dbReference type="FunFam" id="3.40.50.300:FF:000300">
    <property type="entry name" value="Transcription-repair-coupling factor"/>
    <property type="match status" value="1"/>
</dbReference>
<dbReference type="SUPFAM" id="SSF141259">
    <property type="entry name" value="CarD-like"/>
    <property type="match status" value="1"/>
</dbReference>
<reference evidence="12" key="1">
    <citation type="submission" date="2020-05" db="EMBL/GenBank/DDBJ databases">
        <authorList>
            <person name="Chiriac C."/>
            <person name="Salcher M."/>
            <person name="Ghai R."/>
            <person name="Kavagutti S V."/>
        </authorList>
    </citation>
    <scope>NUCLEOTIDE SEQUENCE</scope>
</reference>
<feature type="domain" description="Helicase ATP-binding" evidence="10">
    <location>
        <begin position="604"/>
        <end position="765"/>
    </location>
</feature>
<feature type="domain" description="Helicase C-terminal" evidence="11">
    <location>
        <begin position="783"/>
        <end position="940"/>
    </location>
</feature>
<dbReference type="PROSITE" id="PS51194">
    <property type="entry name" value="HELICASE_CTER"/>
    <property type="match status" value="1"/>
</dbReference>
<dbReference type="InterPro" id="IPR011545">
    <property type="entry name" value="DEAD/DEAH_box_helicase_dom"/>
</dbReference>
<dbReference type="EMBL" id="CAEZTU010000008">
    <property type="protein sequence ID" value="CAB4572160.1"/>
    <property type="molecule type" value="Genomic_DNA"/>
</dbReference>
<dbReference type="GO" id="GO:0006281">
    <property type="term" value="P:DNA repair"/>
    <property type="evidence" value="ECO:0007669"/>
    <property type="project" value="UniProtKB-KW"/>
</dbReference>